<sequence>MLQKKIKTKDAGDGLSRTKYYNIENDITQPTYDDLLLILKNLNMDVVEFEFIRNNKQTSERVQLLNRFQSHGHSLKAQKGRKLVEDLKKYGEQHNDTQILNLGLVLDAINILTFDEDLKKANAVVEPVWKRLKSQENWLLYDIIALNNMLYHLTEEEFQIYLPKLFESVESYEGILDSKRATVLVNVNIAYGLRQKHKFSESKPFLEEAIKHAESYNLVMYYDLLYKLAEVLYVEGERGEANRLAIESIDMLVSLKKK</sequence>
<name>W7B9N5_9LIST</name>
<dbReference type="STRING" id="1265818.MAQA_15791"/>
<reference evidence="2 3" key="1">
    <citation type="journal article" date="2014" name="Int. J. Syst. Evol. Microbiol.">
        <title>Listeria floridensis sp. nov., Listeria aquatica sp. nov., Listeria cornellensis sp. nov., Listeria riparia sp. nov. and Listeria grandensis sp. nov., from agricultural and natural environments.</title>
        <authorList>
            <person name="den Bakker H.C."/>
            <person name="Warchocki S."/>
            <person name="Wright E.M."/>
            <person name="Allred A.F."/>
            <person name="Ahlstrom C."/>
            <person name="Manuel C.S."/>
            <person name="Stasiewicz M.J."/>
            <person name="Burrell A."/>
            <person name="Roof S."/>
            <person name="Strawn L."/>
            <person name="Fortes E.D."/>
            <person name="Nightingale K.K."/>
            <person name="Kephart D."/>
            <person name="Wiedmann M."/>
        </authorList>
    </citation>
    <scope>NUCLEOTIDE SEQUENCE [LARGE SCALE GENOMIC DNA]</scope>
    <source>
        <strain evidence="2 3">FSL S10-1188</strain>
    </source>
</reference>
<dbReference type="PATRIC" id="fig|1265818.5.peg.3189"/>
<dbReference type="PANTHER" id="PTHR37038">
    <property type="entry name" value="TRANSCRIPTIONAL REGULATOR-RELATED"/>
    <property type="match status" value="1"/>
</dbReference>
<organism evidence="2 3">
    <name type="scientific">Listeria aquatica FSL S10-1188</name>
    <dbReference type="NCBI Taxonomy" id="1265818"/>
    <lineage>
        <taxon>Bacteria</taxon>
        <taxon>Bacillati</taxon>
        <taxon>Bacillota</taxon>
        <taxon>Bacilli</taxon>
        <taxon>Bacillales</taxon>
        <taxon>Listeriaceae</taxon>
        <taxon>Listeria</taxon>
    </lineage>
</organism>
<dbReference type="PANTHER" id="PTHR37038:SF13">
    <property type="entry name" value="HTH CRO_C1-TYPE DOMAIN-CONTAINING PROTEIN"/>
    <property type="match status" value="1"/>
</dbReference>
<dbReference type="InterPro" id="IPR053163">
    <property type="entry name" value="HTH-type_regulator_Rgg"/>
</dbReference>
<dbReference type="Pfam" id="PF21259">
    <property type="entry name" value="Rgg_C"/>
    <property type="match status" value="1"/>
</dbReference>
<dbReference type="AlphaFoldDB" id="W7B9N5"/>
<dbReference type="EMBL" id="AOCG01000022">
    <property type="protein sequence ID" value="EUJ16613.1"/>
    <property type="molecule type" value="Genomic_DNA"/>
</dbReference>
<accession>W7B9N5</accession>
<dbReference type="RefSeq" id="WP_036074496.1">
    <property type="nucleotide sequence ID" value="NZ_AOCG01000022.1"/>
</dbReference>
<dbReference type="Proteomes" id="UP000019246">
    <property type="component" value="Unassembled WGS sequence"/>
</dbReference>
<feature type="domain" description="HTH cro/C1-type" evidence="1">
    <location>
        <begin position="14"/>
        <end position="49"/>
    </location>
</feature>
<evidence type="ECO:0000259" key="1">
    <source>
        <dbReference type="PROSITE" id="PS50943"/>
    </source>
</evidence>
<gene>
    <name evidence="2" type="ORF">MAQA_15791</name>
</gene>
<dbReference type="OrthoDB" id="34624at2"/>
<dbReference type="Gene3D" id="1.25.40.10">
    <property type="entry name" value="Tetratricopeptide repeat domain"/>
    <property type="match status" value="1"/>
</dbReference>
<evidence type="ECO:0000313" key="3">
    <source>
        <dbReference type="Proteomes" id="UP000019246"/>
    </source>
</evidence>
<dbReference type="CDD" id="cd00093">
    <property type="entry name" value="HTH_XRE"/>
    <property type="match status" value="1"/>
</dbReference>
<comment type="caution">
    <text evidence="2">The sequence shown here is derived from an EMBL/GenBank/DDBJ whole genome shotgun (WGS) entry which is preliminary data.</text>
</comment>
<dbReference type="InterPro" id="IPR010057">
    <property type="entry name" value="Transcription_activator_Rgg_C"/>
</dbReference>
<dbReference type="InterPro" id="IPR011990">
    <property type="entry name" value="TPR-like_helical_dom_sf"/>
</dbReference>
<protein>
    <submittedName>
        <fullName evidence="2">Transcriptional regulator</fullName>
    </submittedName>
</protein>
<keyword evidence="3" id="KW-1185">Reference proteome</keyword>
<dbReference type="PROSITE" id="PS50943">
    <property type="entry name" value="HTH_CROC1"/>
    <property type="match status" value="1"/>
</dbReference>
<proteinExistence type="predicted"/>
<evidence type="ECO:0000313" key="2">
    <source>
        <dbReference type="EMBL" id="EUJ16613.1"/>
    </source>
</evidence>
<dbReference type="InterPro" id="IPR001387">
    <property type="entry name" value="Cro/C1-type_HTH"/>
</dbReference>